<dbReference type="Pfam" id="PF02935">
    <property type="entry name" value="COX7C"/>
    <property type="match status" value="1"/>
</dbReference>
<dbReference type="GO" id="GO:0045277">
    <property type="term" value="C:respiratory chain complex IV"/>
    <property type="evidence" value="ECO:0007669"/>
    <property type="project" value="UniProtKB-UniRule"/>
</dbReference>
<keyword evidence="7" id="KW-0809">Transit peptide</keyword>
<dbReference type="OrthoDB" id="9974841at2759"/>
<evidence type="ECO:0000256" key="1">
    <source>
        <dbReference type="ARBA" id="ARBA00004434"/>
    </source>
</evidence>
<proteinExistence type="inferred from homology"/>
<dbReference type="GO" id="GO:0005743">
    <property type="term" value="C:mitochondrial inner membrane"/>
    <property type="evidence" value="ECO:0007669"/>
    <property type="project" value="UniProtKB-SubCell"/>
</dbReference>
<evidence type="ECO:0000256" key="7">
    <source>
        <dbReference type="RuleBase" id="RU368123"/>
    </source>
</evidence>
<evidence type="ECO:0000256" key="6">
    <source>
        <dbReference type="ARBA" id="ARBA00023136"/>
    </source>
</evidence>
<keyword evidence="10" id="KW-1185">Reference proteome</keyword>
<evidence type="ECO:0000313" key="9">
    <source>
        <dbReference type="EMBL" id="GJE93191.1"/>
    </source>
</evidence>
<organism evidence="9 10">
    <name type="scientific">Phanerochaete sordida</name>
    <dbReference type="NCBI Taxonomy" id="48140"/>
    <lineage>
        <taxon>Eukaryota</taxon>
        <taxon>Fungi</taxon>
        <taxon>Dikarya</taxon>
        <taxon>Basidiomycota</taxon>
        <taxon>Agaricomycotina</taxon>
        <taxon>Agaricomycetes</taxon>
        <taxon>Polyporales</taxon>
        <taxon>Phanerochaetaceae</taxon>
        <taxon>Phanerochaete</taxon>
    </lineage>
</organism>
<keyword evidence="7" id="KW-0812">Transmembrane</keyword>
<comment type="subunit">
    <text evidence="7">Component of the cytochrome c oxidase (complex IV, CIV), a multisubunit enzyme composed of a catalytic core of 3 subunits and several supernumerary subunits. The complex exists as a monomer or a dimer and forms supercomplexes (SCs) in the inner mitochondrial membrane with ubiquinol-cytochrome c oxidoreductase (cytochrome b-c1 complex, complex III, CIII).</text>
</comment>
<comment type="subcellular location">
    <subcellularLocation>
        <location evidence="1 7">Mitochondrion inner membrane</location>
        <topology evidence="1 7">Single-pass membrane protein</topology>
    </subcellularLocation>
</comment>
<protein>
    <recommendedName>
        <fullName evidence="7">Cytochrome c oxidase subunit 8, mitochondrial</fullName>
    </recommendedName>
    <alternativeName>
        <fullName evidence="7">Cytochrome c oxidase polypeptide VIII</fullName>
    </alternativeName>
</protein>
<keyword evidence="7" id="KW-1133">Transmembrane helix</keyword>
<keyword evidence="5 7" id="KW-0496">Mitochondrion</keyword>
<feature type="transmembrane region" description="Helical" evidence="7">
    <location>
        <begin position="50"/>
        <end position="69"/>
    </location>
</feature>
<reference evidence="9 10" key="1">
    <citation type="submission" date="2021-08" db="EMBL/GenBank/DDBJ databases">
        <title>Draft Genome Sequence of Phanerochaete sordida strain YK-624.</title>
        <authorList>
            <person name="Mori T."/>
            <person name="Dohra H."/>
            <person name="Suzuki T."/>
            <person name="Kawagishi H."/>
            <person name="Hirai H."/>
        </authorList>
    </citation>
    <scope>NUCLEOTIDE SEQUENCE [LARGE SCALE GENOMIC DNA]</scope>
    <source>
        <strain evidence="9 10">YK-624</strain>
    </source>
</reference>
<keyword evidence="6 7" id="KW-0472">Membrane</keyword>
<keyword evidence="4 7" id="KW-0999">Mitochondrion inner membrane</keyword>
<dbReference type="InterPro" id="IPR004202">
    <property type="entry name" value="COX7C/Cox8"/>
</dbReference>
<evidence type="ECO:0000313" key="10">
    <source>
        <dbReference type="Proteomes" id="UP000703269"/>
    </source>
</evidence>
<dbReference type="SUPFAM" id="SSF81427">
    <property type="entry name" value="Mitochondrial cytochrome c oxidase subunit VIIc (aka VIIIa)"/>
    <property type="match status" value="1"/>
</dbReference>
<dbReference type="EMBL" id="BPQB01000031">
    <property type="protein sequence ID" value="GJE93191.1"/>
    <property type="molecule type" value="Genomic_DNA"/>
</dbReference>
<comment type="similarity">
    <text evidence="3 7">Belongs to the cytochrome c oxidase VIIc family.</text>
</comment>
<evidence type="ECO:0000256" key="2">
    <source>
        <dbReference type="ARBA" id="ARBA00004673"/>
    </source>
</evidence>
<dbReference type="AlphaFoldDB" id="A0A9P3LF46"/>
<comment type="pathway">
    <text evidence="2 7">Energy metabolism; oxidative phosphorylation.</text>
</comment>
<evidence type="ECO:0000256" key="4">
    <source>
        <dbReference type="ARBA" id="ARBA00022792"/>
    </source>
</evidence>
<sequence>MSAARLSSAALRTATRRAAPRGVRFSSGGPEHHGHNPAHLPFSYKNRGPFIAKLSVFSVVGFGLPFWLARYQMKKSGAM</sequence>
<feature type="region of interest" description="Disordered" evidence="8">
    <location>
        <begin position="1"/>
        <end position="39"/>
    </location>
</feature>
<comment type="caution">
    <text evidence="9">The sequence shown here is derived from an EMBL/GenBank/DDBJ whole genome shotgun (WGS) entry which is preliminary data.</text>
</comment>
<dbReference type="GO" id="GO:0006123">
    <property type="term" value="P:mitochondrial electron transport, cytochrome c to oxygen"/>
    <property type="evidence" value="ECO:0007669"/>
    <property type="project" value="UniProtKB-UniRule"/>
</dbReference>
<evidence type="ECO:0000256" key="5">
    <source>
        <dbReference type="ARBA" id="ARBA00023128"/>
    </source>
</evidence>
<dbReference type="Gene3D" id="4.10.49.10">
    <property type="entry name" value="Cytochrome c oxidase subunit VIIc"/>
    <property type="match status" value="1"/>
</dbReference>
<comment type="function">
    <text evidence="7">Component of the cytochrome c oxidase, the last enzyme in the mitochondrial electron transport chain which drives oxidative phosphorylation. The respiratory chain contains 3 multisubunit complexes succinate dehydrogenase (complex II, CII), ubiquinol-cytochrome c oxidoreductase (cytochrome b-c1 complex, complex III, CIII) and cytochrome c oxidase (complex IV, CIV), that cooperate to transfer electrons derived from NADH and succinate to molecular oxygen, creating an electrochemical gradient over the inner membrane that drives transmembrane transport and the ATP synthase. Cytochrome c oxidase is the component of the respiratory chain that catalyzes the reduction of oxygen to water. Electrons originating from reduced cytochrome c in the intermembrane space (IMS) are transferred via the dinuclear copper A center (CU(A)) of subunit 2 and heme A of subunit 1 to the active site in subunit 1, a binuclear center (BNC) formed by heme A3 and copper B (CU(B)). The BNC reduces molecular oxygen to 2 water molecules using 4 electrons from cytochrome c in the IMS and 4 protons from the mitochondrial matrix.</text>
</comment>
<evidence type="ECO:0000256" key="8">
    <source>
        <dbReference type="SAM" id="MobiDB-lite"/>
    </source>
</evidence>
<dbReference type="InterPro" id="IPR036636">
    <property type="entry name" value="COX7C/Cox8_sf"/>
</dbReference>
<accession>A0A9P3LF46</accession>
<dbReference type="Proteomes" id="UP000703269">
    <property type="component" value="Unassembled WGS sequence"/>
</dbReference>
<name>A0A9P3LF46_9APHY</name>
<gene>
    <name evidence="9" type="ORF">PsYK624_093500</name>
</gene>
<feature type="compositionally biased region" description="Low complexity" evidence="8">
    <location>
        <begin position="1"/>
        <end position="13"/>
    </location>
</feature>
<evidence type="ECO:0000256" key="3">
    <source>
        <dbReference type="ARBA" id="ARBA00010514"/>
    </source>
</evidence>